<evidence type="ECO:0000256" key="1">
    <source>
        <dbReference type="ARBA" id="ARBA00001954"/>
    </source>
</evidence>
<evidence type="ECO:0000256" key="2">
    <source>
        <dbReference type="ARBA" id="ARBA00004123"/>
    </source>
</evidence>
<comment type="subcellular location">
    <subcellularLocation>
        <location evidence="2">Nucleus</location>
    </subcellularLocation>
</comment>
<dbReference type="GO" id="GO:0006909">
    <property type="term" value="P:phagocytosis"/>
    <property type="evidence" value="ECO:0007669"/>
    <property type="project" value="TreeGrafter"/>
</dbReference>
<evidence type="ECO:0000256" key="11">
    <source>
        <dbReference type="ARBA" id="ARBA00038068"/>
    </source>
</evidence>
<evidence type="ECO:0000259" key="12">
    <source>
        <dbReference type="PROSITE" id="PS51184"/>
    </source>
</evidence>
<keyword evidence="5" id="KW-0223">Dioxygenase</keyword>
<dbReference type="PROSITE" id="PS51184">
    <property type="entry name" value="JMJC"/>
    <property type="match status" value="1"/>
</dbReference>
<keyword evidence="9" id="KW-0804">Transcription</keyword>
<evidence type="ECO:0000256" key="8">
    <source>
        <dbReference type="ARBA" id="ARBA00023015"/>
    </source>
</evidence>
<comment type="similarity">
    <text evidence="11">Belongs to the JMJD6 family.</text>
</comment>
<evidence type="ECO:0000256" key="10">
    <source>
        <dbReference type="ARBA" id="ARBA00023242"/>
    </source>
</evidence>
<dbReference type="Gene3D" id="1.20.1280.270">
    <property type="match status" value="1"/>
</dbReference>
<accession>A0AAD9JRS8</accession>
<name>A0AAD9JRS8_9ANNE</name>
<dbReference type="SUPFAM" id="SSF51197">
    <property type="entry name" value="Clavaminate synthase-like"/>
    <property type="match status" value="1"/>
</dbReference>
<dbReference type="Proteomes" id="UP001208570">
    <property type="component" value="Unassembled WGS sequence"/>
</dbReference>
<evidence type="ECO:0000256" key="4">
    <source>
        <dbReference type="ARBA" id="ARBA00022853"/>
    </source>
</evidence>
<dbReference type="GO" id="GO:0046872">
    <property type="term" value="F:metal ion binding"/>
    <property type="evidence" value="ECO:0007669"/>
    <property type="project" value="UniProtKB-KW"/>
</dbReference>
<dbReference type="GO" id="GO:0106140">
    <property type="term" value="F:P-TEFb complex binding"/>
    <property type="evidence" value="ECO:0007669"/>
    <property type="project" value="TreeGrafter"/>
</dbReference>
<dbReference type="Pfam" id="PF02373">
    <property type="entry name" value="JmjC"/>
    <property type="match status" value="1"/>
</dbReference>
<keyword evidence="3" id="KW-0479">Metal-binding</keyword>
<dbReference type="SMART" id="SM00558">
    <property type="entry name" value="JmjC"/>
    <property type="match status" value="1"/>
</dbReference>
<dbReference type="PANTHER" id="PTHR12480:SF32">
    <property type="entry name" value="BIFUNCTIONAL ARGININE DEMETHYLASE AND LYSYL-HYDROXYLASE JMJD6"/>
    <property type="match status" value="1"/>
</dbReference>
<dbReference type="InterPro" id="IPR003347">
    <property type="entry name" value="JmjC_dom"/>
</dbReference>
<dbReference type="FunFam" id="1.20.1280.270:FF:000001">
    <property type="entry name" value="Bifunctional arginine demethylase and lysyl-hydroxylase JMJD6"/>
    <property type="match status" value="1"/>
</dbReference>
<keyword evidence="14" id="KW-1185">Reference proteome</keyword>
<dbReference type="EMBL" id="JAODUP010000175">
    <property type="protein sequence ID" value="KAK2158163.1"/>
    <property type="molecule type" value="Genomic_DNA"/>
</dbReference>
<sequence length="210" mass="23656">MGPARSGTGIHIDPLGTSAWNALVRGHKWWCLFPTQCSKELLKPRPGEGGKNRDEAITWFMYVYPRTQEPSWPAEYKPIEVLQKPGETMFVPGGWWHVVLNLDDTIAVTQNFCSVTNFPVVWHKTVRGRPKLSRNWYKALKIHCPEIAAVADKSLLVPYVGSTDPHRLMELDQGRGVLCQAERATAGEVCLVPQKTAGDRSHLEVTSHRF</sequence>
<keyword evidence="4" id="KW-0156">Chromatin regulator</keyword>
<dbReference type="Gene3D" id="2.60.120.650">
    <property type="entry name" value="Cupin"/>
    <property type="match status" value="1"/>
</dbReference>
<keyword evidence="7" id="KW-0408">Iron</keyword>
<dbReference type="GO" id="GO:0005737">
    <property type="term" value="C:cytoplasm"/>
    <property type="evidence" value="ECO:0007669"/>
    <property type="project" value="TreeGrafter"/>
</dbReference>
<proteinExistence type="inferred from homology"/>
<keyword evidence="6" id="KW-0560">Oxidoreductase</keyword>
<evidence type="ECO:0000313" key="13">
    <source>
        <dbReference type="EMBL" id="KAK2158163.1"/>
    </source>
</evidence>
<comment type="caution">
    <text evidence="13">The sequence shown here is derived from an EMBL/GenBank/DDBJ whole genome shotgun (WGS) entry which is preliminary data.</text>
</comment>
<dbReference type="AlphaFoldDB" id="A0AAD9JRS8"/>
<evidence type="ECO:0000313" key="14">
    <source>
        <dbReference type="Proteomes" id="UP001208570"/>
    </source>
</evidence>
<keyword evidence="8" id="KW-0805">Transcription regulation</keyword>
<reference evidence="13" key="1">
    <citation type="journal article" date="2023" name="Mol. Biol. Evol.">
        <title>Third-Generation Sequencing Reveals the Adaptive Role of the Epigenome in Three Deep-Sea Polychaetes.</title>
        <authorList>
            <person name="Perez M."/>
            <person name="Aroh O."/>
            <person name="Sun Y."/>
            <person name="Lan Y."/>
            <person name="Juniper S.K."/>
            <person name="Young C.R."/>
            <person name="Angers B."/>
            <person name="Qian P.Y."/>
        </authorList>
    </citation>
    <scope>NUCLEOTIDE SEQUENCE</scope>
    <source>
        <strain evidence="13">P08H-3</strain>
    </source>
</reference>
<organism evidence="13 14">
    <name type="scientific">Paralvinella palmiformis</name>
    <dbReference type="NCBI Taxonomy" id="53620"/>
    <lineage>
        <taxon>Eukaryota</taxon>
        <taxon>Metazoa</taxon>
        <taxon>Spiralia</taxon>
        <taxon>Lophotrochozoa</taxon>
        <taxon>Annelida</taxon>
        <taxon>Polychaeta</taxon>
        <taxon>Sedentaria</taxon>
        <taxon>Canalipalpata</taxon>
        <taxon>Terebellida</taxon>
        <taxon>Terebelliformia</taxon>
        <taxon>Alvinellidae</taxon>
        <taxon>Paralvinella</taxon>
    </lineage>
</organism>
<dbReference type="InterPro" id="IPR050910">
    <property type="entry name" value="JMJD6_ArgDemeth/LysHydrox"/>
</dbReference>
<evidence type="ECO:0000256" key="6">
    <source>
        <dbReference type="ARBA" id="ARBA00023002"/>
    </source>
</evidence>
<dbReference type="PANTHER" id="PTHR12480">
    <property type="entry name" value="ARGININE DEMETHYLASE AND LYSYL-HYDROXYLASE JMJD"/>
    <property type="match status" value="1"/>
</dbReference>
<keyword evidence="10" id="KW-0539">Nucleus</keyword>
<evidence type="ECO:0000256" key="3">
    <source>
        <dbReference type="ARBA" id="ARBA00022723"/>
    </source>
</evidence>
<feature type="domain" description="JmjC" evidence="12">
    <location>
        <begin position="1"/>
        <end position="129"/>
    </location>
</feature>
<evidence type="ECO:0000256" key="5">
    <source>
        <dbReference type="ARBA" id="ARBA00022964"/>
    </source>
</evidence>
<evidence type="ECO:0000256" key="7">
    <source>
        <dbReference type="ARBA" id="ARBA00023004"/>
    </source>
</evidence>
<evidence type="ECO:0000256" key="9">
    <source>
        <dbReference type="ARBA" id="ARBA00023163"/>
    </source>
</evidence>
<protein>
    <recommendedName>
        <fullName evidence="12">JmjC domain-containing protein</fullName>
    </recommendedName>
</protein>
<gene>
    <name evidence="13" type="ORF">LSH36_175g00000</name>
</gene>
<dbReference type="GO" id="GO:0005634">
    <property type="term" value="C:nucleus"/>
    <property type="evidence" value="ECO:0007669"/>
    <property type="project" value="UniProtKB-SubCell"/>
</dbReference>
<dbReference type="GO" id="GO:0033749">
    <property type="term" value="F:histone H4R3 demethylase activity"/>
    <property type="evidence" value="ECO:0007669"/>
    <property type="project" value="TreeGrafter"/>
</dbReference>
<comment type="cofactor">
    <cofactor evidence="1">
        <name>Fe(2+)</name>
        <dbReference type="ChEBI" id="CHEBI:29033"/>
    </cofactor>
</comment>